<reference evidence="2 3" key="1">
    <citation type="submission" date="2017-04" db="EMBL/GenBank/DDBJ databases">
        <title>Draft genome sequence of Tuber borchii Vittad., a whitish edible truffle.</title>
        <authorList>
            <consortium name="DOE Joint Genome Institute"/>
            <person name="Murat C."/>
            <person name="Kuo A."/>
            <person name="Barry K.W."/>
            <person name="Clum A."/>
            <person name="Dockter R.B."/>
            <person name="Fauchery L."/>
            <person name="Iotti M."/>
            <person name="Kohler A."/>
            <person name="Labutti K."/>
            <person name="Lindquist E.A."/>
            <person name="Lipzen A."/>
            <person name="Ohm R.A."/>
            <person name="Wang M."/>
            <person name="Grigoriev I.V."/>
            <person name="Zambonelli A."/>
            <person name="Martin F.M."/>
        </authorList>
    </citation>
    <scope>NUCLEOTIDE SEQUENCE [LARGE SCALE GENOMIC DNA]</scope>
    <source>
        <strain evidence="2 3">Tbo3840</strain>
    </source>
</reference>
<evidence type="ECO:0000256" key="1">
    <source>
        <dbReference type="SAM" id="MobiDB-lite"/>
    </source>
</evidence>
<dbReference type="SUPFAM" id="SSF52833">
    <property type="entry name" value="Thioredoxin-like"/>
    <property type="match status" value="1"/>
</dbReference>
<evidence type="ECO:0000313" key="3">
    <source>
        <dbReference type="Proteomes" id="UP000244722"/>
    </source>
</evidence>
<keyword evidence="3" id="KW-1185">Reference proteome</keyword>
<dbReference type="STRING" id="42251.A0A2T6ZIL5"/>
<feature type="region of interest" description="Disordered" evidence="1">
    <location>
        <begin position="63"/>
        <end position="133"/>
    </location>
</feature>
<evidence type="ECO:0000313" key="2">
    <source>
        <dbReference type="EMBL" id="PUU75296.1"/>
    </source>
</evidence>
<name>A0A2T6ZIL5_TUBBO</name>
<protein>
    <submittedName>
        <fullName evidence="2">Uncharacterized protein</fullName>
    </submittedName>
</protein>
<organism evidence="2 3">
    <name type="scientific">Tuber borchii</name>
    <name type="common">White truffle</name>
    <dbReference type="NCBI Taxonomy" id="42251"/>
    <lineage>
        <taxon>Eukaryota</taxon>
        <taxon>Fungi</taxon>
        <taxon>Dikarya</taxon>
        <taxon>Ascomycota</taxon>
        <taxon>Pezizomycotina</taxon>
        <taxon>Pezizomycetes</taxon>
        <taxon>Pezizales</taxon>
        <taxon>Tuberaceae</taxon>
        <taxon>Tuber</taxon>
    </lineage>
</organism>
<gene>
    <name evidence="2" type="ORF">B9Z19DRAFT_1103000</name>
</gene>
<sequence>MGLQYDSPLLVSSPPRITQPILQHPVPHRTLARNFTAFANKSTTNTLLPLVPCPESLFLQTPALPMSYQPPQPPPPQPSPSPSLFAAALSKKRSPQAAFADDTPPSSRPPSRSHTQKRLRAKRAAERPGWVSSKDDSIGLDARVEAVVVDMLWPGVESLDCGRRVGDLRRSGGFTVLCFLGCTIEHLHGLGQVASLLGNLNADVFGVSLSAPPPYTSSLPIIHDRTRALTLSLGLLHPLGGGRQALDAIVILDRDSRQRVVLPVGWGPRPVPGQCASDEESNSINSIVGRCVKGVEWLCNEALDDTVEDAEMGMMDNEIVMAVL</sequence>
<dbReference type="EMBL" id="NESQ01000238">
    <property type="protein sequence ID" value="PUU75296.1"/>
    <property type="molecule type" value="Genomic_DNA"/>
</dbReference>
<dbReference type="Proteomes" id="UP000244722">
    <property type="component" value="Unassembled WGS sequence"/>
</dbReference>
<dbReference type="AlphaFoldDB" id="A0A2T6ZIL5"/>
<dbReference type="InterPro" id="IPR036249">
    <property type="entry name" value="Thioredoxin-like_sf"/>
</dbReference>
<feature type="compositionally biased region" description="Pro residues" evidence="1">
    <location>
        <begin position="68"/>
        <end position="81"/>
    </location>
</feature>
<accession>A0A2T6ZIL5</accession>
<proteinExistence type="predicted"/>
<comment type="caution">
    <text evidence="2">The sequence shown here is derived from an EMBL/GenBank/DDBJ whole genome shotgun (WGS) entry which is preliminary data.</text>
</comment>
<dbReference type="OrthoDB" id="5390017at2759"/>